<protein>
    <submittedName>
        <fullName evidence="1">Uncharacterized protein</fullName>
    </submittedName>
</protein>
<proteinExistence type="predicted"/>
<dbReference type="Proteomes" id="UP000239415">
    <property type="component" value="Unassembled WGS sequence"/>
</dbReference>
<evidence type="ECO:0000313" key="2">
    <source>
        <dbReference type="Proteomes" id="UP000239415"/>
    </source>
</evidence>
<dbReference type="EMBL" id="PVMZ01000022">
    <property type="protein sequence ID" value="PRX15876.1"/>
    <property type="molecule type" value="Genomic_DNA"/>
</dbReference>
<keyword evidence="2" id="KW-1185">Reference proteome</keyword>
<sequence length="86" mass="8933">MAPAAASAVGGTCTAVTENVSLTGPDGKRAKARCSALDGDSKARGTLDLVLANDKQTAWFTALNTDYRSGYDRGPNRGSKYTIAHV</sequence>
<reference evidence="1 2" key="1">
    <citation type="submission" date="2018-03" db="EMBL/GenBank/DDBJ databases">
        <title>Genomic Encyclopedia of Archaeal and Bacterial Type Strains, Phase II (KMG-II): from individual species to whole genera.</title>
        <authorList>
            <person name="Goeker M."/>
        </authorList>
    </citation>
    <scope>NUCLEOTIDE SEQUENCE [LARGE SCALE GENOMIC DNA]</scope>
    <source>
        <strain evidence="1 2">DSM 43146</strain>
    </source>
</reference>
<name>A0A2T0JZD4_9ACTN</name>
<comment type="caution">
    <text evidence="1">The sequence shown here is derived from an EMBL/GenBank/DDBJ whole genome shotgun (WGS) entry which is preliminary data.</text>
</comment>
<gene>
    <name evidence="1" type="ORF">CLV67_122116</name>
</gene>
<organism evidence="1 2">
    <name type="scientific">Actinoplanes italicus</name>
    <dbReference type="NCBI Taxonomy" id="113567"/>
    <lineage>
        <taxon>Bacteria</taxon>
        <taxon>Bacillati</taxon>
        <taxon>Actinomycetota</taxon>
        <taxon>Actinomycetes</taxon>
        <taxon>Micromonosporales</taxon>
        <taxon>Micromonosporaceae</taxon>
        <taxon>Actinoplanes</taxon>
    </lineage>
</organism>
<evidence type="ECO:0000313" key="1">
    <source>
        <dbReference type="EMBL" id="PRX15876.1"/>
    </source>
</evidence>
<dbReference type="AlphaFoldDB" id="A0A2T0JZD4"/>
<accession>A0A2T0JZD4</accession>